<sequence length="344" mass="37122">MTAPATTISEGSLVLVTGATGFVATHVIKAFLQRGYRVRGTVRNLEKASWLLTGLFKTYADQGFLELVVVPNLAAEHAFDEAVKGVSAIIHVASIVTFDSDPNKVIPQTVLGATSILEAALKEPLVKRFVFTSSIVAATFPVAGNSTIVGPDTFNEAAIQLAWAPGTPPSGSVVYSASKAEAEKAVWNFAKERRPHFDVNAVGPAMILGEPLHKTHLESAGAWLKQLFDGDQEEISSSPAFYSVDVKDTALLHVAAALDPHVQGTRLQAWADNTNWNEILAILRRLYPTKIDTQDIKGLAGDKLTISTDQTQSLALLKKWGNQEGWTPLEKTVADNAEAIWKLQ</sequence>
<name>A0AAN6Y2G1_9PEZI</name>
<proteinExistence type="inferred from homology"/>
<feature type="domain" description="NAD-dependent epimerase/dehydratase" evidence="3">
    <location>
        <begin position="14"/>
        <end position="193"/>
    </location>
</feature>
<dbReference type="Pfam" id="PF01370">
    <property type="entry name" value="Epimerase"/>
    <property type="match status" value="1"/>
</dbReference>
<dbReference type="Proteomes" id="UP001301769">
    <property type="component" value="Unassembled WGS sequence"/>
</dbReference>
<organism evidence="4 5">
    <name type="scientific">Rhypophila decipiens</name>
    <dbReference type="NCBI Taxonomy" id="261697"/>
    <lineage>
        <taxon>Eukaryota</taxon>
        <taxon>Fungi</taxon>
        <taxon>Dikarya</taxon>
        <taxon>Ascomycota</taxon>
        <taxon>Pezizomycotina</taxon>
        <taxon>Sordariomycetes</taxon>
        <taxon>Sordariomycetidae</taxon>
        <taxon>Sordariales</taxon>
        <taxon>Naviculisporaceae</taxon>
        <taxon>Rhypophila</taxon>
    </lineage>
</organism>
<reference evidence="4" key="2">
    <citation type="submission" date="2023-05" db="EMBL/GenBank/DDBJ databases">
        <authorList>
            <consortium name="Lawrence Berkeley National Laboratory"/>
            <person name="Steindorff A."/>
            <person name="Hensen N."/>
            <person name="Bonometti L."/>
            <person name="Westerberg I."/>
            <person name="Brannstrom I.O."/>
            <person name="Guillou S."/>
            <person name="Cros-Aarteil S."/>
            <person name="Calhoun S."/>
            <person name="Haridas S."/>
            <person name="Kuo A."/>
            <person name="Mondo S."/>
            <person name="Pangilinan J."/>
            <person name="Riley R."/>
            <person name="Labutti K."/>
            <person name="Andreopoulos B."/>
            <person name="Lipzen A."/>
            <person name="Chen C."/>
            <person name="Yanf M."/>
            <person name="Daum C."/>
            <person name="Ng V."/>
            <person name="Clum A."/>
            <person name="Ohm R."/>
            <person name="Martin F."/>
            <person name="Silar P."/>
            <person name="Natvig D."/>
            <person name="Lalanne C."/>
            <person name="Gautier V."/>
            <person name="Ament-Velasquez S.L."/>
            <person name="Kruys A."/>
            <person name="Hutchinson M.I."/>
            <person name="Powell A.J."/>
            <person name="Barry K."/>
            <person name="Miller A.N."/>
            <person name="Grigoriev I.V."/>
            <person name="Debuchy R."/>
            <person name="Gladieux P."/>
            <person name="Thoren M.H."/>
            <person name="Johannesson H."/>
        </authorList>
    </citation>
    <scope>NUCLEOTIDE SEQUENCE</scope>
    <source>
        <strain evidence="4">PSN293</strain>
    </source>
</reference>
<evidence type="ECO:0000313" key="4">
    <source>
        <dbReference type="EMBL" id="KAK4210988.1"/>
    </source>
</evidence>
<dbReference type="InterPro" id="IPR050425">
    <property type="entry name" value="NAD(P)_dehydrat-like"/>
</dbReference>
<evidence type="ECO:0000256" key="1">
    <source>
        <dbReference type="ARBA" id="ARBA00023002"/>
    </source>
</evidence>
<gene>
    <name evidence="4" type="ORF">QBC37DRAFT_427834</name>
</gene>
<dbReference type="SUPFAM" id="SSF51735">
    <property type="entry name" value="NAD(P)-binding Rossmann-fold domains"/>
    <property type="match status" value="1"/>
</dbReference>
<comment type="similarity">
    <text evidence="2">Belongs to the NAD(P)-dependent epimerase/dehydratase family. Dihydroflavonol-4-reductase subfamily.</text>
</comment>
<protein>
    <submittedName>
        <fullName evidence="4">NAD(P)-binding protein</fullName>
    </submittedName>
</protein>
<dbReference type="Gene3D" id="3.40.50.720">
    <property type="entry name" value="NAD(P)-binding Rossmann-like Domain"/>
    <property type="match status" value="1"/>
</dbReference>
<accession>A0AAN6Y2G1</accession>
<dbReference type="InterPro" id="IPR036291">
    <property type="entry name" value="NAD(P)-bd_dom_sf"/>
</dbReference>
<dbReference type="InterPro" id="IPR001509">
    <property type="entry name" value="Epimerase_deHydtase"/>
</dbReference>
<dbReference type="PANTHER" id="PTHR10366:SF562">
    <property type="entry name" value="ALDEHYDE REDUCTASE II (AFU_ORTHOLOGUE AFUA_1G11360)"/>
    <property type="match status" value="1"/>
</dbReference>
<evidence type="ECO:0000259" key="3">
    <source>
        <dbReference type="Pfam" id="PF01370"/>
    </source>
</evidence>
<dbReference type="AlphaFoldDB" id="A0AAN6Y2G1"/>
<dbReference type="PANTHER" id="PTHR10366">
    <property type="entry name" value="NAD DEPENDENT EPIMERASE/DEHYDRATASE"/>
    <property type="match status" value="1"/>
</dbReference>
<evidence type="ECO:0000313" key="5">
    <source>
        <dbReference type="Proteomes" id="UP001301769"/>
    </source>
</evidence>
<keyword evidence="1" id="KW-0560">Oxidoreductase</keyword>
<comment type="caution">
    <text evidence="4">The sequence shown here is derived from an EMBL/GenBank/DDBJ whole genome shotgun (WGS) entry which is preliminary data.</text>
</comment>
<dbReference type="EMBL" id="MU858160">
    <property type="protein sequence ID" value="KAK4210988.1"/>
    <property type="molecule type" value="Genomic_DNA"/>
</dbReference>
<keyword evidence="5" id="KW-1185">Reference proteome</keyword>
<evidence type="ECO:0000256" key="2">
    <source>
        <dbReference type="ARBA" id="ARBA00023445"/>
    </source>
</evidence>
<dbReference type="GO" id="GO:0016616">
    <property type="term" value="F:oxidoreductase activity, acting on the CH-OH group of donors, NAD or NADP as acceptor"/>
    <property type="evidence" value="ECO:0007669"/>
    <property type="project" value="TreeGrafter"/>
</dbReference>
<reference evidence="4" key="1">
    <citation type="journal article" date="2023" name="Mol. Phylogenet. Evol.">
        <title>Genome-scale phylogeny and comparative genomics of the fungal order Sordariales.</title>
        <authorList>
            <person name="Hensen N."/>
            <person name="Bonometti L."/>
            <person name="Westerberg I."/>
            <person name="Brannstrom I.O."/>
            <person name="Guillou S."/>
            <person name="Cros-Aarteil S."/>
            <person name="Calhoun S."/>
            <person name="Haridas S."/>
            <person name="Kuo A."/>
            <person name="Mondo S."/>
            <person name="Pangilinan J."/>
            <person name="Riley R."/>
            <person name="LaButti K."/>
            <person name="Andreopoulos B."/>
            <person name="Lipzen A."/>
            <person name="Chen C."/>
            <person name="Yan M."/>
            <person name="Daum C."/>
            <person name="Ng V."/>
            <person name="Clum A."/>
            <person name="Steindorff A."/>
            <person name="Ohm R.A."/>
            <person name="Martin F."/>
            <person name="Silar P."/>
            <person name="Natvig D.O."/>
            <person name="Lalanne C."/>
            <person name="Gautier V."/>
            <person name="Ament-Velasquez S.L."/>
            <person name="Kruys A."/>
            <person name="Hutchinson M.I."/>
            <person name="Powell A.J."/>
            <person name="Barry K."/>
            <person name="Miller A.N."/>
            <person name="Grigoriev I.V."/>
            <person name="Debuchy R."/>
            <person name="Gladieux P."/>
            <person name="Hiltunen Thoren M."/>
            <person name="Johannesson H."/>
        </authorList>
    </citation>
    <scope>NUCLEOTIDE SEQUENCE</scope>
    <source>
        <strain evidence="4">PSN293</strain>
    </source>
</reference>